<dbReference type="GO" id="GO:0016787">
    <property type="term" value="F:hydrolase activity"/>
    <property type="evidence" value="ECO:0007669"/>
    <property type="project" value="InterPro"/>
</dbReference>
<evidence type="ECO:0000313" key="2">
    <source>
        <dbReference type="Proteomes" id="UP000178651"/>
    </source>
</evidence>
<name>A0A1G1YZV9_9BACT</name>
<dbReference type="Gene3D" id="3.40.50.1820">
    <property type="entry name" value="alpha/beta hydrolase"/>
    <property type="match status" value="1"/>
</dbReference>
<accession>A0A1G1YZV9</accession>
<dbReference type="InterPro" id="IPR010662">
    <property type="entry name" value="RBBP9/YdeN"/>
</dbReference>
<comment type="caution">
    <text evidence="1">The sequence shown here is derived from an EMBL/GenBank/DDBJ whole genome shotgun (WGS) entry which is preliminary data.</text>
</comment>
<dbReference type="AlphaFoldDB" id="A0A1G1YZV9"/>
<evidence type="ECO:0000313" key="1">
    <source>
        <dbReference type="EMBL" id="OGY57923.1"/>
    </source>
</evidence>
<sequence length="196" mass="22260">MIQKRVFIIHSWGGTPHEPLYKWLKSELEKKDFEVVVPEMPNSEKPEIEAWVSKLGEIIGVSDKDTILVGHSIGCQTVLRYLEKLRPRTLVGGVVLIAPWLTLSNLENDEERQVAAPWLNTSIKEVNVVKHTPKITAIFSDNDPFVPSENIELFKKRFNVEVVVEHKRGHFTIDDGVEKLESALNAILDTSDIIEL</sequence>
<gene>
    <name evidence="1" type="ORF">A3D47_00785</name>
</gene>
<dbReference type="EMBL" id="MHIU01000014">
    <property type="protein sequence ID" value="OGY57923.1"/>
    <property type="molecule type" value="Genomic_DNA"/>
</dbReference>
<organism evidence="1 2">
    <name type="scientific">Candidatus Colwellbacteria bacterium RIFCSPHIGHO2_02_FULL_43_15</name>
    <dbReference type="NCBI Taxonomy" id="1797686"/>
    <lineage>
        <taxon>Bacteria</taxon>
        <taxon>Candidatus Colwelliibacteriota</taxon>
    </lineage>
</organism>
<reference evidence="1 2" key="1">
    <citation type="journal article" date="2016" name="Nat. Commun.">
        <title>Thousands of microbial genomes shed light on interconnected biogeochemical processes in an aquifer system.</title>
        <authorList>
            <person name="Anantharaman K."/>
            <person name="Brown C.T."/>
            <person name="Hug L.A."/>
            <person name="Sharon I."/>
            <person name="Castelle C.J."/>
            <person name="Probst A.J."/>
            <person name="Thomas B.C."/>
            <person name="Singh A."/>
            <person name="Wilkins M.J."/>
            <person name="Karaoz U."/>
            <person name="Brodie E.L."/>
            <person name="Williams K.H."/>
            <person name="Hubbard S.S."/>
            <person name="Banfield J.F."/>
        </authorList>
    </citation>
    <scope>NUCLEOTIDE SEQUENCE [LARGE SCALE GENOMIC DNA]</scope>
</reference>
<dbReference type="InterPro" id="IPR029058">
    <property type="entry name" value="AB_hydrolase_fold"/>
</dbReference>
<proteinExistence type="predicted"/>
<dbReference type="Proteomes" id="UP000178651">
    <property type="component" value="Unassembled WGS sequence"/>
</dbReference>
<dbReference type="Pfam" id="PF06821">
    <property type="entry name" value="Ser_hydrolase"/>
    <property type="match status" value="1"/>
</dbReference>
<dbReference type="PANTHER" id="PTHR15394:SF3">
    <property type="entry name" value="SERINE HYDROLASE RBBP9"/>
    <property type="match status" value="1"/>
</dbReference>
<dbReference type="PANTHER" id="PTHR15394">
    <property type="entry name" value="SERINE HYDROLASE RBBP9"/>
    <property type="match status" value="1"/>
</dbReference>
<evidence type="ECO:0008006" key="3">
    <source>
        <dbReference type="Google" id="ProtNLM"/>
    </source>
</evidence>
<protein>
    <recommendedName>
        <fullName evidence="3">Serine hydrolase family protein</fullName>
    </recommendedName>
</protein>
<dbReference type="SUPFAM" id="SSF53474">
    <property type="entry name" value="alpha/beta-Hydrolases"/>
    <property type="match status" value="1"/>
</dbReference>